<accession>A0A9P5ZHP0</accession>
<dbReference type="CDD" id="cd19757">
    <property type="entry name" value="Bbox1"/>
    <property type="match status" value="1"/>
</dbReference>
<dbReference type="OrthoDB" id="3261436at2759"/>
<keyword evidence="3" id="KW-1185">Reference proteome</keyword>
<feature type="domain" description="CxC2-like cysteine cluster KDZ transposase-associated" evidence="1">
    <location>
        <begin position="84"/>
        <end position="190"/>
    </location>
</feature>
<dbReference type="EMBL" id="MU154903">
    <property type="protein sequence ID" value="KAF9486825.1"/>
    <property type="molecule type" value="Genomic_DNA"/>
</dbReference>
<gene>
    <name evidence="2" type="ORF">BDN71DRAFT_1405617</name>
</gene>
<dbReference type="PANTHER" id="PTHR33096:SF1">
    <property type="entry name" value="CXC1-LIKE CYSTEINE CLUSTER ASSOCIATED WITH KDZ TRANSPOSASES DOMAIN-CONTAINING PROTEIN"/>
    <property type="match status" value="1"/>
</dbReference>
<organism evidence="2 3">
    <name type="scientific">Pleurotus eryngii</name>
    <name type="common">Boletus of the steppes</name>
    <dbReference type="NCBI Taxonomy" id="5323"/>
    <lineage>
        <taxon>Eukaryota</taxon>
        <taxon>Fungi</taxon>
        <taxon>Dikarya</taxon>
        <taxon>Basidiomycota</taxon>
        <taxon>Agaricomycotina</taxon>
        <taxon>Agaricomycetes</taxon>
        <taxon>Agaricomycetidae</taxon>
        <taxon>Agaricales</taxon>
        <taxon>Pleurotineae</taxon>
        <taxon>Pleurotaceae</taxon>
        <taxon>Pleurotus</taxon>
    </lineage>
</organism>
<evidence type="ECO:0000313" key="3">
    <source>
        <dbReference type="Proteomes" id="UP000807025"/>
    </source>
</evidence>
<evidence type="ECO:0000259" key="1">
    <source>
        <dbReference type="Pfam" id="PF18803"/>
    </source>
</evidence>
<dbReference type="Pfam" id="PF18758">
    <property type="entry name" value="KDZ"/>
    <property type="match status" value="1"/>
</dbReference>
<sequence length="942" mass="106631">MVFLEVLDTYLHEMMRHEGLGDNTSPGMCTNCRTETVTRLATVRCKECFDRRLYCHTCIVSAHERMPLHRIEEWNGDYFAPSCLKSLGLRIQLGHPHGERCVNPQPAFDDTFTIVDSASVHEVSLDFCGCETAKLPIIQLLRHCLFPATSVAPRSAATFAALDHFHMLSLEGKLSAFEFWRALARTTDKTEINPPPDRYEALLRMMREWRHLLLLKRGGRCNDPAGPSGTAPGELALKCPACPHPNINLPMDWETAPAGKAWLYSLFVGIDANFRLKRKNVSSDRADPGLGRGWSYFVEEGAYQDYLKTCKEPVQKSTCNAHKAVNDATKREFKGLAASGLGTIECIRHDFKRGMSIGDLRQGERYSVMDYLFFSSLQGSAHQRLVISYDIACQWSIHLWERMSDIPPHLQLPPLPERQVAFLVPKFHLPAHITACQTSFSFNYTPGVGRTDGEAPERGWDFLNPAAGQTKEMGPGARRELLEDLMGDRNWKKTVGLGKTLLRRIKTAVATCAEQIDSHSDFEKRLGPTVVGPWRTAVEAWEADSTKPNPFASAVKTMSQHAVRLELNEEEALLLAQGKLELFHEDVTPCVLISTGLDLEEQQRTLARDISGLGLHATDRQRLNIIQRANALRNKLNMWLDHQKLYCPAAFVLHSGENSNSQSADPVAAVPTMNLWLPSSLGPRTTCPTNLREIEWKLRFAQAQDALNHIRASLQIRAGVFQQKDRFERGQRAMTRSRSVIARLQDKIDDCAERYRVARRALAALAPILNKSHESWATSLQELRDGDIRAISAGEIRETEGRRTMSWIWRVEGVAETAGQNETIHDSLRVEWCKSRARAMRWSEEVELLEEEMRRVLAFLDWKAAQWDTRAVLDGGMRTDITRGAQAYAKRQASIMRSLTREFRRTWASVPMLMSLHEPYKVFSDWDANNVDTTSPYIEVRS</sequence>
<dbReference type="Proteomes" id="UP000807025">
    <property type="component" value="Unassembled WGS sequence"/>
</dbReference>
<protein>
    <recommendedName>
        <fullName evidence="1">CxC2-like cysteine cluster KDZ transposase-associated domain-containing protein</fullName>
    </recommendedName>
</protein>
<evidence type="ECO:0000313" key="2">
    <source>
        <dbReference type="EMBL" id="KAF9486825.1"/>
    </source>
</evidence>
<dbReference type="Pfam" id="PF18803">
    <property type="entry name" value="CxC2"/>
    <property type="match status" value="1"/>
</dbReference>
<proteinExistence type="predicted"/>
<dbReference type="AlphaFoldDB" id="A0A9P5ZHP0"/>
<comment type="caution">
    <text evidence="2">The sequence shown here is derived from an EMBL/GenBank/DDBJ whole genome shotgun (WGS) entry which is preliminary data.</text>
</comment>
<reference evidence="2" key="1">
    <citation type="submission" date="2020-11" db="EMBL/GenBank/DDBJ databases">
        <authorList>
            <consortium name="DOE Joint Genome Institute"/>
            <person name="Ahrendt S."/>
            <person name="Riley R."/>
            <person name="Andreopoulos W."/>
            <person name="Labutti K."/>
            <person name="Pangilinan J."/>
            <person name="Ruiz-Duenas F.J."/>
            <person name="Barrasa J.M."/>
            <person name="Sanchez-Garcia M."/>
            <person name="Camarero S."/>
            <person name="Miyauchi S."/>
            <person name="Serrano A."/>
            <person name="Linde D."/>
            <person name="Babiker R."/>
            <person name="Drula E."/>
            <person name="Ayuso-Fernandez I."/>
            <person name="Pacheco R."/>
            <person name="Padilla G."/>
            <person name="Ferreira P."/>
            <person name="Barriuso J."/>
            <person name="Kellner H."/>
            <person name="Castanera R."/>
            <person name="Alfaro M."/>
            <person name="Ramirez L."/>
            <person name="Pisabarro A.G."/>
            <person name="Kuo A."/>
            <person name="Tritt A."/>
            <person name="Lipzen A."/>
            <person name="He G."/>
            <person name="Yan M."/>
            <person name="Ng V."/>
            <person name="Cullen D."/>
            <person name="Martin F."/>
            <person name="Rosso M.-N."/>
            <person name="Henrissat B."/>
            <person name="Hibbett D."/>
            <person name="Martinez A.T."/>
            <person name="Grigoriev I.V."/>
        </authorList>
    </citation>
    <scope>NUCLEOTIDE SEQUENCE</scope>
    <source>
        <strain evidence="2">ATCC 90797</strain>
    </source>
</reference>
<dbReference type="InterPro" id="IPR041457">
    <property type="entry name" value="CxC2_KDZ-assoc"/>
</dbReference>
<dbReference type="InterPro" id="IPR040521">
    <property type="entry name" value="KDZ"/>
</dbReference>
<dbReference type="PANTHER" id="PTHR33096">
    <property type="entry name" value="CXC2 DOMAIN-CONTAINING PROTEIN"/>
    <property type="match status" value="1"/>
</dbReference>
<name>A0A9P5ZHP0_PLEER</name>